<gene>
    <name evidence="6" type="ORF">M2350_000658</name>
</gene>
<evidence type="ECO:0000256" key="2">
    <source>
        <dbReference type="ARBA" id="ARBA00022448"/>
    </source>
</evidence>
<keyword evidence="3" id="KW-0732">Signal</keyword>
<evidence type="ECO:0000256" key="3">
    <source>
        <dbReference type="ARBA" id="ARBA00022729"/>
    </source>
</evidence>
<comment type="similarity">
    <text evidence="1 4">Belongs to the PstS family.</text>
</comment>
<keyword evidence="2 4" id="KW-0813">Transport</keyword>
<sequence length="346" mass="38420">MVMLNRWRKMVGAALLGITAAMTVFTVSVVSQTQLSGSVKIDGSSSVYPLTEAVAEEFQKRFPRVKVTVGISGTGGGFKKFARGETDISNASRPIRPIEDEECRKNGIAYIELPVAYDALAVVVNPANKWCNYLTVEELKRIWEPEAQGKIVNWSQVRKGFPNRPLRLFGAGADSGTYDFFTAAIVGKEHASRGDYTASEDDNVLVQGVASDPNALGFIPFAYYAENRNRLKAVAIQCRCHNNGKPCLPSERAVIEDRYHLARPLFIYVNREAANRPEVRAFVEFYLQNAGRLAKEVHYVPLPKRAYELAMERFKKRIVGSMFGAKGSQVGVSIEELLAMEAKKTK</sequence>
<dbReference type="InterPro" id="IPR011862">
    <property type="entry name" value="Phos-bd"/>
</dbReference>
<dbReference type="NCBIfam" id="TIGR02136">
    <property type="entry name" value="ptsS_2"/>
    <property type="match status" value="1"/>
</dbReference>
<keyword evidence="4" id="KW-0592">Phosphate transport</keyword>
<dbReference type="InterPro" id="IPR050811">
    <property type="entry name" value="Phosphate_ABC_transporter"/>
</dbReference>
<dbReference type="RefSeq" id="WP_259093878.1">
    <property type="nucleotide sequence ID" value="NZ_CP130454.1"/>
</dbReference>
<dbReference type="Proteomes" id="UP001204798">
    <property type="component" value="Unassembled WGS sequence"/>
</dbReference>
<dbReference type="InterPro" id="IPR024370">
    <property type="entry name" value="PBP_domain"/>
</dbReference>
<proteinExistence type="inferred from homology"/>
<dbReference type="PANTHER" id="PTHR30570">
    <property type="entry name" value="PERIPLASMIC PHOSPHATE BINDING COMPONENT OF PHOSPHATE ABC TRANSPORTER"/>
    <property type="match status" value="1"/>
</dbReference>
<dbReference type="Gene3D" id="3.40.190.10">
    <property type="entry name" value="Periplasmic binding protein-like II"/>
    <property type="match status" value="2"/>
</dbReference>
<comment type="function">
    <text evidence="4">Involved in the system for phosphate transport across the cytoplasmic membrane.</text>
</comment>
<evidence type="ECO:0000313" key="7">
    <source>
        <dbReference type="Proteomes" id="UP001204798"/>
    </source>
</evidence>
<comment type="caution">
    <text evidence="6">The sequence shown here is derived from an EMBL/GenBank/DDBJ whole genome shotgun (WGS) entry which is preliminary data.</text>
</comment>
<protein>
    <recommendedName>
        <fullName evidence="4">Phosphate-binding protein</fullName>
    </recommendedName>
</protein>
<dbReference type="Pfam" id="PF12849">
    <property type="entry name" value="PBP_like_2"/>
    <property type="match status" value="1"/>
</dbReference>
<evidence type="ECO:0000256" key="1">
    <source>
        <dbReference type="ARBA" id="ARBA00008725"/>
    </source>
</evidence>
<dbReference type="CDD" id="cd13654">
    <property type="entry name" value="PBP2_phosphate_like_2"/>
    <property type="match status" value="1"/>
</dbReference>
<keyword evidence="7" id="KW-1185">Reference proteome</keyword>
<feature type="domain" description="PBP" evidence="5">
    <location>
        <begin position="31"/>
        <end position="288"/>
    </location>
</feature>
<dbReference type="EMBL" id="JANUCP010000001">
    <property type="protein sequence ID" value="MCS3918261.1"/>
    <property type="molecule type" value="Genomic_DNA"/>
</dbReference>
<accession>A0ABT2EK34</accession>
<evidence type="ECO:0000259" key="5">
    <source>
        <dbReference type="Pfam" id="PF12849"/>
    </source>
</evidence>
<evidence type="ECO:0000256" key="4">
    <source>
        <dbReference type="RuleBase" id="RU367119"/>
    </source>
</evidence>
<evidence type="ECO:0000313" key="6">
    <source>
        <dbReference type="EMBL" id="MCS3918261.1"/>
    </source>
</evidence>
<reference evidence="6 7" key="1">
    <citation type="submission" date="2022-08" db="EMBL/GenBank/DDBJ databases">
        <title>Bacterial and archaeal communities from various locations to study Microbial Dark Matter (Phase II).</title>
        <authorList>
            <person name="Stepanauskas R."/>
        </authorList>
    </citation>
    <scope>NUCLEOTIDE SEQUENCE [LARGE SCALE GENOMIC DNA]</scope>
    <source>
        <strain evidence="6 7">PD1</strain>
    </source>
</reference>
<organism evidence="6 7">
    <name type="scientific">Candidatus Fervidibacter sacchari</name>
    <dbReference type="NCBI Taxonomy" id="1448929"/>
    <lineage>
        <taxon>Bacteria</taxon>
        <taxon>Candidatus Fervidibacterota</taxon>
        <taxon>Candidatus Fervidibacter</taxon>
    </lineage>
</organism>
<name>A0ABT2EK34_9BACT</name>
<dbReference type="PANTHER" id="PTHR30570:SF1">
    <property type="entry name" value="PHOSPHATE-BINDING PROTEIN PSTS"/>
    <property type="match status" value="1"/>
</dbReference>
<dbReference type="SUPFAM" id="SSF53850">
    <property type="entry name" value="Periplasmic binding protein-like II"/>
    <property type="match status" value="1"/>
</dbReference>